<reference evidence="1 2" key="1">
    <citation type="submission" date="2018-07" db="EMBL/GenBank/DDBJ databases">
        <title>Genomic Encyclopedia of Type Strains, Phase III (KMG-III): the genomes of soil and plant-associated and newly described type strains.</title>
        <authorList>
            <person name="Whitman W."/>
        </authorList>
    </citation>
    <scope>NUCLEOTIDE SEQUENCE [LARGE SCALE GENOMIC DNA]</scope>
    <source>
        <strain evidence="1 2">CECT 7287</strain>
    </source>
</reference>
<protein>
    <submittedName>
        <fullName evidence="1">Uncharacterized protein</fullName>
    </submittedName>
</protein>
<gene>
    <name evidence="1" type="ORF">DFP98_11384</name>
</gene>
<comment type="caution">
    <text evidence="1">The sequence shown here is derived from an EMBL/GenBank/DDBJ whole genome shotgun (WGS) entry which is preliminary data.</text>
</comment>
<name>A0A3D9JPS2_9BACL</name>
<proteinExistence type="predicted"/>
<evidence type="ECO:0000313" key="1">
    <source>
        <dbReference type="EMBL" id="RED76024.1"/>
    </source>
</evidence>
<dbReference type="RefSeq" id="WP_116061826.1">
    <property type="nucleotide sequence ID" value="NZ_QRDZ01000013.1"/>
</dbReference>
<dbReference type="Proteomes" id="UP000256977">
    <property type="component" value="Unassembled WGS sequence"/>
</dbReference>
<dbReference type="AlphaFoldDB" id="A0A3D9JPS2"/>
<accession>A0A3D9JPS2</accession>
<organism evidence="1 2">
    <name type="scientific">Cohnella phaseoli</name>
    <dbReference type="NCBI Taxonomy" id="456490"/>
    <lineage>
        <taxon>Bacteria</taxon>
        <taxon>Bacillati</taxon>
        <taxon>Bacillota</taxon>
        <taxon>Bacilli</taxon>
        <taxon>Bacillales</taxon>
        <taxon>Paenibacillaceae</taxon>
        <taxon>Cohnella</taxon>
    </lineage>
</organism>
<dbReference type="EMBL" id="QRDZ01000013">
    <property type="protein sequence ID" value="RED76024.1"/>
    <property type="molecule type" value="Genomic_DNA"/>
</dbReference>
<keyword evidence="2" id="KW-1185">Reference proteome</keyword>
<sequence length="286" mass="33060">MDDLLMFFLLGCIGYIMYRGITGKPILPFLANRKKKDTDQRSVKKIKELKGDFKELIGLKDIHGNLLELIPENNIRTFVGAIKCRPINYDLRSLQEQIETDNRYEELLAKLSLGPGREVKFAIHVQSRPIELIDQLKQYHENFKDLNEIAQRYAQSMFYPFLEQWQNSVDEFSYSRYFFLILDYSPKMLEGLDEDSILAKAQNEFLRLSGNVISSYSLMGGASDVCDAEGQLESLYFATHKRNASIETIRSILNRPGRLSNVVTSNYEREPFRVIDDMDELGDEIA</sequence>
<dbReference type="OrthoDB" id="1958060at2"/>
<evidence type="ECO:0000313" key="2">
    <source>
        <dbReference type="Proteomes" id="UP000256977"/>
    </source>
</evidence>